<proteinExistence type="predicted"/>
<evidence type="ECO:0000313" key="2">
    <source>
        <dbReference type="Proteomes" id="UP000318199"/>
    </source>
</evidence>
<gene>
    <name evidence="1" type="ORF">FN976_05515</name>
</gene>
<protein>
    <submittedName>
        <fullName evidence="1">Uncharacterized protein</fullName>
    </submittedName>
</protein>
<reference evidence="1 2" key="1">
    <citation type="submission" date="2019-07" db="EMBL/GenBank/DDBJ databases">
        <title>Caenimonas sedimenti sp. nov., isolated from activated sludge.</title>
        <authorList>
            <person name="Xu J."/>
        </authorList>
    </citation>
    <scope>NUCLEOTIDE SEQUENCE [LARGE SCALE GENOMIC DNA]</scope>
    <source>
        <strain evidence="1 2">HX-9-20</strain>
    </source>
</reference>
<accession>A0A562ZVB1</accession>
<organism evidence="1 2">
    <name type="scientific">Caenimonas sedimenti</name>
    <dbReference type="NCBI Taxonomy" id="2596921"/>
    <lineage>
        <taxon>Bacteria</taxon>
        <taxon>Pseudomonadati</taxon>
        <taxon>Pseudomonadota</taxon>
        <taxon>Betaproteobacteria</taxon>
        <taxon>Burkholderiales</taxon>
        <taxon>Comamonadaceae</taxon>
        <taxon>Caenimonas</taxon>
    </lineage>
</organism>
<dbReference type="OrthoDB" id="8778655at2"/>
<dbReference type="AlphaFoldDB" id="A0A562ZVB1"/>
<sequence>MPREPDQHQILAFALYELRLLLAGHLGPDSGSEPAVRAAAHLAYALHNQALAVLEGKSFDRAQALRAIAAVDERFGENFMQQLSEAMNRAV</sequence>
<name>A0A562ZVB1_9BURK</name>
<keyword evidence="2" id="KW-1185">Reference proteome</keyword>
<comment type="caution">
    <text evidence="1">The sequence shown here is derived from an EMBL/GenBank/DDBJ whole genome shotgun (WGS) entry which is preliminary data.</text>
</comment>
<dbReference type="Proteomes" id="UP000318199">
    <property type="component" value="Unassembled WGS sequence"/>
</dbReference>
<dbReference type="EMBL" id="VOBQ01000004">
    <property type="protein sequence ID" value="TWO72520.1"/>
    <property type="molecule type" value="Genomic_DNA"/>
</dbReference>
<evidence type="ECO:0000313" key="1">
    <source>
        <dbReference type="EMBL" id="TWO72520.1"/>
    </source>
</evidence>